<keyword evidence="7" id="KW-0496">Mitochondrion</keyword>
<reference evidence="12 13" key="1">
    <citation type="submission" date="2017-10" db="EMBL/GenBank/DDBJ databases">
        <title>Comparative genomics in systemic dimorphic fungi from Ajellomycetaceae.</title>
        <authorList>
            <person name="Munoz J.F."/>
            <person name="Mcewen J.G."/>
            <person name="Clay O.K."/>
            <person name="Cuomo C.A."/>
        </authorList>
    </citation>
    <scope>NUCLEOTIDE SEQUENCE [LARGE SCALE GENOMIC DNA]</scope>
    <source>
        <strain evidence="12 13">UAMH5409</strain>
    </source>
</reference>
<evidence type="ECO:0000256" key="2">
    <source>
        <dbReference type="ARBA" id="ARBA00022448"/>
    </source>
</evidence>
<dbReference type="PANTHER" id="PTHR45829">
    <property type="entry name" value="MITOCHONDRIAL CARRIER PROTEIN RIM2"/>
    <property type="match status" value="1"/>
</dbReference>
<comment type="subcellular location">
    <subcellularLocation>
        <location evidence="1">Mitochondrion inner membrane</location>
        <topology evidence="1">Multi-pass membrane protein</topology>
    </subcellularLocation>
</comment>
<evidence type="ECO:0000256" key="5">
    <source>
        <dbReference type="ARBA" id="ARBA00022792"/>
    </source>
</evidence>
<sequence>MDTVGKKVGGLSQKGPSRSVRSSKGVQVQLPAMGSWAHLMAGATGGITTACLTSPLDVLRTRLQSGFYYPPSSLPAAQHPLPSFYRSSLVHFRQTLQILFSIHRLEGWRSLFKGLGPSLTGVVPATGIKFYTYGNCKQLVPPLFGCEKDATIVHVLSAASAGIVTGTATNPIWLVKTRLQLDSTAREGAGGLRASRYKNSIDCVRQVVRQEGIRGLYRGLGASYLGVIETTLHLTTYERLKGALAEMQKDVRDTNGWGQAAAGFALSSAAGLSKLLAVLIAYPHEVLRTRLRQSPMADGRPKYTGIIQCVRLMCREEGVVALYGGLTAHLLRTVPSAVITLGTYELVLRVLAE</sequence>
<keyword evidence="2 10" id="KW-0813">Transport</keyword>
<dbReference type="GO" id="GO:0015218">
    <property type="term" value="F:pyrimidine nucleotide transmembrane transporter activity"/>
    <property type="evidence" value="ECO:0007669"/>
    <property type="project" value="InterPro"/>
</dbReference>
<keyword evidence="5" id="KW-0999">Mitochondrion inner membrane</keyword>
<evidence type="ECO:0000256" key="3">
    <source>
        <dbReference type="ARBA" id="ARBA00022692"/>
    </source>
</evidence>
<keyword evidence="4" id="KW-0677">Repeat</keyword>
<dbReference type="InterPro" id="IPR049562">
    <property type="entry name" value="SLC25A33/36-like"/>
</dbReference>
<dbReference type="PROSITE" id="PS50920">
    <property type="entry name" value="SOLCAR"/>
    <property type="match status" value="3"/>
</dbReference>
<keyword evidence="13" id="KW-1185">Reference proteome</keyword>
<dbReference type="OrthoDB" id="269120at2759"/>
<evidence type="ECO:0000256" key="6">
    <source>
        <dbReference type="ARBA" id="ARBA00022989"/>
    </source>
</evidence>
<dbReference type="EMBL" id="PDNB01000021">
    <property type="protein sequence ID" value="PGH15953.1"/>
    <property type="molecule type" value="Genomic_DNA"/>
</dbReference>
<organism evidence="12 13">
    <name type="scientific">Helicocarpus griseus UAMH5409</name>
    <dbReference type="NCBI Taxonomy" id="1447875"/>
    <lineage>
        <taxon>Eukaryota</taxon>
        <taxon>Fungi</taxon>
        <taxon>Dikarya</taxon>
        <taxon>Ascomycota</taxon>
        <taxon>Pezizomycotina</taxon>
        <taxon>Eurotiomycetes</taxon>
        <taxon>Eurotiomycetidae</taxon>
        <taxon>Onygenales</taxon>
        <taxon>Ajellomycetaceae</taxon>
        <taxon>Helicocarpus</taxon>
    </lineage>
</organism>
<feature type="repeat" description="Solcar" evidence="9">
    <location>
        <begin position="33"/>
        <end position="139"/>
    </location>
</feature>
<protein>
    <recommendedName>
        <fullName evidence="14">Mitochondrial thiamine pyrophosphate carrier 1</fullName>
    </recommendedName>
</protein>
<dbReference type="GO" id="GO:0005743">
    <property type="term" value="C:mitochondrial inner membrane"/>
    <property type="evidence" value="ECO:0007669"/>
    <property type="project" value="UniProtKB-SubCell"/>
</dbReference>
<feature type="repeat" description="Solcar" evidence="9">
    <location>
        <begin position="261"/>
        <end position="350"/>
    </location>
</feature>
<evidence type="ECO:0000256" key="1">
    <source>
        <dbReference type="ARBA" id="ARBA00004448"/>
    </source>
</evidence>
<comment type="caution">
    <text evidence="12">The sequence shown here is derived from an EMBL/GenBank/DDBJ whole genome shotgun (WGS) entry which is preliminary data.</text>
</comment>
<evidence type="ECO:0000256" key="11">
    <source>
        <dbReference type="SAM" id="MobiDB-lite"/>
    </source>
</evidence>
<evidence type="ECO:0000256" key="4">
    <source>
        <dbReference type="ARBA" id="ARBA00022737"/>
    </source>
</evidence>
<feature type="repeat" description="Solcar" evidence="9">
    <location>
        <begin position="149"/>
        <end position="243"/>
    </location>
</feature>
<dbReference type="Proteomes" id="UP000223968">
    <property type="component" value="Unassembled WGS sequence"/>
</dbReference>
<name>A0A2B7Y4K5_9EURO</name>
<dbReference type="InterPro" id="IPR018108">
    <property type="entry name" value="MCP_transmembrane"/>
</dbReference>
<dbReference type="GO" id="GO:1990519">
    <property type="term" value="P:pyrimidine nucleotide import into mitochondrion"/>
    <property type="evidence" value="ECO:0007669"/>
    <property type="project" value="TreeGrafter"/>
</dbReference>
<keyword evidence="6" id="KW-1133">Transmembrane helix</keyword>
<keyword evidence="3 9" id="KW-0812">Transmembrane</keyword>
<evidence type="ECO:0000256" key="8">
    <source>
        <dbReference type="ARBA" id="ARBA00023136"/>
    </source>
</evidence>
<evidence type="ECO:0000256" key="10">
    <source>
        <dbReference type="RuleBase" id="RU000488"/>
    </source>
</evidence>
<feature type="compositionally biased region" description="Polar residues" evidence="11">
    <location>
        <begin position="14"/>
        <end position="25"/>
    </location>
</feature>
<dbReference type="Gene3D" id="1.50.40.10">
    <property type="entry name" value="Mitochondrial carrier domain"/>
    <property type="match status" value="2"/>
</dbReference>
<dbReference type="Pfam" id="PF00153">
    <property type="entry name" value="Mito_carr"/>
    <property type="match status" value="3"/>
</dbReference>
<dbReference type="SUPFAM" id="SSF103506">
    <property type="entry name" value="Mitochondrial carrier"/>
    <property type="match status" value="1"/>
</dbReference>
<dbReference type="STRING" id="1447875.A0A2B7Y4K5"/>
<keyword evidence="8 9" id="KW-0472">Membrane</keyword>
<dbReference type="AlphaFoldDB" id="A0A2B7Y4K5"/>
<evidence type="ECO:0000256" key="9">
    <source>
        <dbReference type="PROSITE-ProRule" id="PRU00282"/>
    </source>
</evidence>
<dbReference type="PANTHER" id="PTHR45829:SF4">
    <property type="entry name" value="MITOCHONDRIAL CARRIER PROTEIN RIM2"/>
    <property type="match status" value="1"/>
</dbReference>
<feature type="region of interest" description="Disordered" evidence="11">
    <location>
        <begin position="1"/>
        <end position="25"/>
    </location>
</feature>
<accession>A0A2B7Y4K5</accession>
<dbReference type="InterPro" id="IPR023395">
    <property type="entry name" value="MCP_dom_sf"/>
</dbReference>
<evidence type="ECO:0008006" key="14">
    <source>
        <dbReference type="Google" id="ProtNLM"/>
    </source>
</evidence>
<comment type="similarity">
    <text evidence="10">Belongs to the mitochondrial carrier (TC 2.A.29) family.</text>
</comment>
<proteinExistence type="inferred from homology"/>
<evidence type="ECO:0000313" key="12">
    <source>
        <dbReference type="EMBL" id="PGH15953.1"/>
    </source>
</evidence>
<evidence type="ECO:0000256" key="7">
    <source>
        <dbReference type="ARBA" id="ARBA00023128"/>
    </source>
</evidence>
<evidence type="ECO:0000313" key="13">
    <source>
        <dbReference type="Proteomes" id="UP000223968"/>
    </source>
</evidence>
<gene>
    <name evidence="12" type="ORF">AJ79_02120</name>
</gene>